<comment type="caution">
    <text evidence="7">The sequence shown here is derived from an EMBL/GenBank/DDBJ whole genome shotgun (WGS) entry which is preliminary data.</text>
</comment>
<dbReference type="PANTHER" id="PTHR12815:SF47">
    <property type="entry name" value="TRANSLOCATION AND ASSEMBLY MODULE SUBUNIT TAMA"/>
    <property type="match status" value="1"/>
</dbReference>
<proteinExistence type="predicted"/>
<evidence type="ECO:0000313" key="8">
    <source>
        <dbReference type="Proteomes" id="UP000294689"/>
    </source>
</evidence>
<evidence type="ECO:0000256" key="2">
    <source>
        <dbReference type="ARBA" id="ARBA00022692"/>
    </source>
</evidence>
<dbReference type="EMBL" id="SOBW01000007">
    <property type="protein sequence ID" value="TDU42958.1"/>
    <property type="molecule type" value="Genomic_DNA"/>
</dbReference>
<evidence type="ECO:0000256" key="5">
    <source>
        <dbReference type="ARBA" id="ARBA00023237"/>
    </source>
</evidence>
<dbReference type="Proteomes" id="UP000294689">
    <property type="component" value="Unassembled WGS sequence"/>
</dbReference>
<keyword evidence="3" id="KW-0732">Signal</keyword>
<reference evidence="7 8" key="1">
    <citation type="submission" date="2019-03" db="EMBL/GenBank/DDBJ databases">
        <title>Genomic Encyclopedia of Archaeal and Bacterial Type Strains, Phase II (KMG-II): from individual species to whole genera.</title>
        <authorList>
            <person name="Goeker M."/>
        </authorList>
    </citation>
    <scope>NUCLEOTIDE SEQUENCE [LARGE SCALE GENOMIC DNA]</scope>
    <source>
        <strain evidence="7 8">DSM 28135</strain>
    </source>
</reference>
<accession>A0A4R7Q652</accession>
<evidence type="ECO:0000256" key="1">
    <source>
        <dbReference type="ARBA" id="ARBA00004370"/>
    </source>
</evidence>
<evidence type="ECO:0000256" key="3">
    <source>
        <dbReference type="ARBA" id="ARBA00022729"/>
    </source>
</evidence>
<dbReference type="InterPro" id="IPR000184">
    <property type="entry name" value="Bac_surfAg_D15"/>
</dbReference>
<dbReference type="Gene3D" id="2.40.160.50">
    <property type="entry name" value="membrane protein fhac: a member of the omp85/tpsb transporter family"/>
    <property type="match status" value="1"/>
</dbReference>
<gene>
    <name evidence="7" type="ORF">BXY82_0362</name>
</gene>
<dbReference type="GO" id="GO:0019867">
    <property type="term" value="C:outer membrane"/>
    <property type="evidence" value="ECO:0007669"/>
    <property type="project" value="InterPro"/>
</dbReference>
<name>A0A4R7Q652_9FLAO</name>
<evidence type="ECO:0000259" key="6">
    <source>
        <dbReference type="Pfam" id="PF01103"/>
    </source>
</evidence>
<sequence>MNLKFYLKYILVLSVIFGSFYSCSIAKHIPEDERLYTGARLIIKSDSIIKNEDGLRATLESVMGPEPNSKFLGMYPGLYYYYKNQKEHPGFINRWLYKKFGEKPVYQSDVETFDVEDLLLNRLENRGFFYSKASSNVVESGKKASVTYTVNVPKPYRMATFQLDSLPAPIYGAIQTLVESSPFTKGMRFDLNAMKLERLRMDTQLKRKGYYNFDDSFLIFEADTNRYDNKHFDLFLKLKKAVPRKATVPYKIASINIYPNYETSDSLQTEFIRYNEKNYIQKEVFLKPKYLDPFIKLKEGTLYNPDTSRNTARRLSTIGAYKFVNIQYKEIDTLVTDSLGLLEANIYLSPLNKRAFMAELQVVTKSNNFTGPALALTYSNRNVFGGGETYNTTLKVGYEAQVGGEKSLGDSSLEFGLKNELIFPRVIFPFKINDDFFQYSIPKTKTSISVDYLDRTKLYTLLSGTALFGYVWDANRYVTHQINPISVSYTDLVNSTPEFEDILSENPFLRRSFEQQFISGLTYSFTYNELVDTQRTHQKYLNFTLDVAGNSISLFGKEETPNSPKTFLGLEYVQYAKADVDIRYHFNFGKEQTIAARLFAGYGLAYGNSDVVPFVKQYYAGGPYSVRAFRIRSLGPGTYNAVQDTNNTSDNFFDKTGNVRLEANLEYRFPIVSFFKGAIFADAGNIWNTTENPIFDGKDKFSGDFISQLGMGAGVGLRVDIQSFVIRFDLAAPFHDPSLPKGERFNFDVSKPILNFAIGYPF</sequence>
<dbReference type="PANTHER" id="PTHR12815">
    <property type="entry name" value="SORTING AND ASSEMBLY MACHINERY SAMM50 PROTEIN FAMILY MEMBER"/>
    <property type="match status" value="1"/>
</dbReference>
<feature type="domain" description="Bacterial surface antigen (D15)" evidence="6">
    <location>
        <begin position="468"/>
        <end position="750"/>
    </location>
</feature>
<dbReference type="InterPro" id="IPR039910">
    <property type="entry name" value="D15-like"/>
</dbReference>
<dbReference type="PROSITE" id="PS51257">
    <property type="entry name" value="PROKAR_LIPOPROTEIN"/>
    <property type="match status" value="1"/>
</dbReference>
<evidence type="ECO:0000256" key="4">
    <source>
        <dbReference type="ARBA" id="ARBA00023136"/>
    </source>
</evidence>
<keyword evidence="2" id="KW-0812">Transmembrane</keyword>
<dbReference type="AlphaFoldDB" id="A0A4R7Q652"/>
<comment type="subcellular location">
    <subcellularLocation>
        <location evidence="1">Membrane</location>
    </subcellularLocation>
</comment>
<protein>
    <submittedName>
        <fullName evidence="7">Outer membrane protein assembly factor BamA</fullName>
    </submittedName>
</protein>
<keyword evidence="4" id="KW-0472">Membrane</keyword>
<evidence type="ECO:0000313" key="7">
    <source>
        <dbReference type="EMBL" id="TDU42958.1"/>
    </source>
</evidence>
<organism evidence="7 8">
    <name type="scientific">Gelidibacter sediminis</name>
    <dbReference type="NCBI Taxonomy" id="1608710"/>
    <lineage>
        <taxon>Bacteria</taxon>
        <taxon>Pseudomonadati</taxon>
        <taxon>Bacteroidota</taxon>
        <taxon>Flavobacteriia</taxon>
        <taxon>Flavobacteriales</taxon>
        <taxon>Flavobacteriaceae</taxon>
        <taxon>Gelidibacter</taxon>
    </lineage>
</organism>
<keyword evidence="5" id="KW-0998">Cell outer membrane</keyword>
<dbReference type="Pfam" id="PF01103">
    <property type="entry name" value="Omp85"/>
    <property type="match status" value="1"/>
</dbReference>
<keyword evidence="8" id="KW-1185">Reference proteome</keyword>